<dbReference type="InterPro" id="IPR051815">
    <property type="entry name" value="Molybdate_resp_trans_reg"/>
</dbReference>
<dbReference type="PANTHER" id="PTHR30432">
    <property type="entry name" value="TRANSCRIPTIONAL REGULATOR MODE"/>
    <property type="match status" value="1"/>
</dbReference>
<organism evidence="2 3">
    <name type="scientific">Hymenobacter ginsengisoli</name>
    <dbReference type="NCBI Taxonomy" id="1051626"/>
    <lineage>
        <taxon>Bacteria</taxon>
        <taxon>Pseudomonadati</taxon>
        <taxon>Bacteroidota</taxon>
        <taxon>Cytophagia</taxon>
        <taxon>Cytophagales</taxon>
        <taxon>Hymenobacteraceae</taxon>
        <taxon>Hymenobacter</taxon>
    </lineage>
</organism>
<sequence>MFIMHELFAENQPFRANGRLWIEGPADRFLGIGRLELLERIQATGSISKAAKEMGMSYKKAWDLVSSMNSQAKQPLVGAQAGGAHGGGASLTEAGAQAVAEFRAMQTRFAQFLADETARLYQ</sequence>
<reference evidence="3" key="1">
    <citation type="journal article" date="2019" name="Int. J. Syst. Evol. Microbiol.">
        <title>The Global Catalogue of Microorganisms (GCM) 10K type strain sequencing project: providing services to taxonomists for standard genome sequencing and annotation.</title>
        <authorList>
            <consortium name="The Broad Institute Genomics Platform"/>
            <consortium name="The Broad Institute Genome Sequencing Center for Infectious Disease"/>
            <person name="Wu L."/>
            <person name="Ma J."/>
        </authorList>
    </citation>
    <scope>NUCLEOTIDE SEQUENCE [LARGE SCALE GENOMIC DNA]</scope>
    <source>
        <strain evidence="3">JCM 17841</strain>
    </source>
</reference>
<dbReference type="EMBL" id="BAABGQ010000006">
    <property type="protein sequence ID" value="GAA4500730.1"/>
    <property type="molecule type" value="Genomic_DNA"/>
</dbReference>
<dbReference type="PANTHER" id="PTHR30432:SF1">
    <property type="entry name" value="DNA-BINDING TRANSCRIPTIONAL DUAL REGULATOR MODE"/>
    <property type="match status" value="1"/>
</dbReference>
<name>A0ABP8QEQ5_9BACT</name>
<dbReference type="Proteomes" id="UP001501243">
    <property type="component" value="Unassembled WGS sequence"/>
</dbReference>
<comment type="caution">
    <text evidence="2">The sequence shown here is derived from an EMBL/GenBank/DDBJ whole genome shotgun (WGS) entry which is preliminary data.</text>
</comment>
<accession>A0ABP8QEQ5</accession>
<protein>
    <submittedName>
        <fullName evidence="2">Winged helix-turn-helix domain-containing protein</fullName>
    </submittedName>
</protein>
<dbReference type="InterPro" id="IPR000847">
    <property type="entry name" value="LysR_HTH_N"/>
</dbReference>
<evidence type="ECO:0000313" key="2">
    <source>
        <dbReference type="EMBL" id="GAA4500730.1"/>
    </source>
</evidence>
<dbReference type="Gene3D" id="1.10.10.10">
    <property type="entry name" value="Winged helix-like DNA-binding domain superfamily/Winged helix DNA-binding domain"/>
    <property type="match status" value="1"/>
</dbReference>
<keyword evidence="3" id="KW-1185">Reference proteome</keyword>
<dbReference type="Pfam" id="PF00126">
    <property type="entry name" value="HTH_1"/>
    <property type="match status" value="1"/>
</dbReference>
<evidence type="ECO:0000313" key="3">
    <source>
        <dbReference type="Proteomes" id="UP001501243"/>
    </source>
</evidence>
<dbReference type="InterPro" id="IPR036390">
    <property type="entry name" value="WH_DNA-bd_sf"/>
</dbReference>
<feature type="domain" description="HTH lysR-type" evidence="1">
    <location>
        <begin position="34"/>
        <end position="95"/>
    </location>
</feature>
<proteinExistence type="predicted"/>
<dbReference type="SUPFAM" id="SSF46785">
    <property type="entry name" value="Winged helix' DNA-binding domain"/>
    <property type="match status" value="1"/>
</dbReference>
<dbReference type="InterPro" id="IPR036388">
    <property type="entry name" value="WH-like_DNA-bd_sf"/>
</dbReference>
<evidence type="ECO:0000259" key="1">
    <source>
        <dbReference type="Pfam" id="PF00126"/>
    </source>
</evidence>
<gene>
    <name evidence="2" type="ORF">GCM10023172_21510</name>
</gene>